<evidence type="ECO:0000313" key="2">
    <source>
        <dbReference type="EMBL" id="RDW17674.1"/>
    </source>
</evidence>
<protein>
    <submittedName>
        <fullName evidence="2">Uncharacterized protein</fullName>
    </submittedName>
</protein>
<feature type="transmembrane region" description="Helical" evidence="1">
    <location>
        <begin position="62"/>
        <end position="83"/>
    </location>
</feature>
<feature type="transmembrane region" description="Helical" evidence="1">
    <location>
        <begin position="31"/>
        <end position="50"/>
    </location>
</feature>
<dbReference type="Proteomes" id="UP000256520">
    <property type="component" value="Unassembled WGS sequence"/>
</dbReference>
<proteinExistence type="predicted"/>
<name>A0A3D8PNX3_9BACI</name>
<sequence length="84" mass="9466">MRKYLGIISILVLVATFLTLQSFVGKQIGNLWIWIILIGYLVATLASWYSKSGFWRKASATILIILPVGYLILLVLFIFGLAFN</sequence>
<comment type="caution">
    <text evidence="2">The sequence shown here is derived from an EMBL/GenBank/DDBJ whole genome shotgun (WGS) entry which is preliminary data.</text>
</comment>
<keyword evidence="1" id="KW-0472">Membrane</keyword>
<reference evidence="3" key="1">
    <citation type="submission" date="2017-11" db="EMBL/GenBank/DDBJ databases">
        <authorList>
            <person name="Zhu W."/>
        </authorList>
    </citation>
    <scope>NUCLEOTIDE SEQUENCE [LARGE SCALE GENOMIC DNA]</scope>
    <source>
        <strain evidence="3">CAU 1051</strain>
    </source>
</reference>
<keyword evidence="1" id="KW-1133">Transmembrane helix</keyword>
<accession>A0A3D8PNX3</accession>
<keyword evidence="3" id="KW-1185">Reference proteome</keyword>
<evidence type="ECO:0000313" key="3">
    <source>
        <dbReference type="Proteomes" id="UP000256520"/>
    </source>
</evidence>
<keyword evidence="1" id="KW-0812">Transmembrane</keyword>
<organism evidence="2 3">
    <name type="scientific">Oceanobacillus chungangensis</name>
    <dbReference type="NCBI Taxonomy" id="1229152"/>
    <lineage>
        <taxon>Bacteria</taxon>
        <taxon>Bacillati</taxon>
        <taxon>Bacillota</taxon>
        <taxon>Bacilli</taxon>
        <taxon>Bacillales</taxon>
        <taxon>Bacillaceae</taxon>
        <taxon>Oceanobacillus</taxon>
    </lineage>
</organism>
<dbReference type="AlphaFoldDB" id="A0A3D8PNX3"/>
<dbReference type="EMBL" id="PIOD01000011">
    <property type="protein sequence ID" value="RDW17674.1"/>
    <property type="molecule type" value="Genomic_DNA"/>
</dbReference>
<gene>
    <name evidence="2" type="ORF">CWR45_10025</name>
</gene>
<evidence type="ECO:0000256" key="1">
    <source>
        <dbReference type="SAM" id="Phobius"/>
    </source>
</evidence>